<reference evidence="1 2" key="1">
    <citation type="submission" date="2020-04" db="EMBL/GenBank/DDBJ databases">
        <authorList>
            <person name="Klaysubun C."/>
            <person name="Duangmal K."/>
            <person name="Lipun K."/>
        </authorList>
    </citation>
    <scope>NUCLEOTIDE SEQUENCE [LARGE SCALE GENOMIC DNA]</scope>
    <source>
        <strain evidence="1 2">K10HN5</strain>
    </source>
</reference>
<dbReference type="InterPro" id="IPR023393">
    <property type="entry name" value="START-like_dom_sf"/>
</dbReference>
<comment type="caution">
    <text evidence="1">The sequence shown here is derived from an EMBL/GenBank/DDBJ whole genome shotgun (WGS) entry which is preliminary data.</text>
</comment>
<name>A0ABX1SHF3_9PSEU</name>
<dbReference type="RefSeq" id="WP_169384467.1">
    <property type="nucleotide sequence ID" value="NZ_JAAXLA010000070.1"/>
</dbReference>
<keyword evidence="2" id="KW-1185">Reference proteome</keyword>
<dbReference type="EMBL" id="JAAXLA010000070">
    <property type="protein sequence ID" value="NMI01005.1"/>
    <property type="molecule type" value="Genomic_DNA"/>
</dbReference>
<sequence>MVIVDIAGRPGARHDTAAGAVVRGFSKNRGGRWSRGRPGCAARDGRSLTMAHAERSIIIDRPIEAVFDHVADGNKNPQWRRHVMVACRISSQTGQGAIYRQLLRGPVGRPVAGDYRVTAFSPPHRLDFEVIAGPVRPTGSFRLTEARPGSTTIRFVLDLQPRDLARPASNRMIINQLRGDVAALTALKACLERR</sequence>
<evidence type="ECO:0000313" key="2">
    <source>
        <dbReference type="Proteomes" id="UP000820669"/>
    </source>
</evidence>
<dbReference type="SUPFAM" id="SSF55961">
    <property type="entry name" value="Bet v1-like"/>
    <property type="match status" value="1"/>
</dbReference>
<dbReference type="Pfam" id="PF10604">
    <property type="entry name" value="Polyketide_cyc2"/>
    <property type="match status" value="1"/>
</dbReference>
<protein>
    <recommendedName>
        <fullName evidence="3">SRPBCC family protein</fullName>
    </recommendedName>
</protein>
<evidence type="ECO:0000313" key="1">
    <source>
        <dbReference type="EMBL" id="NMI01005.1"/>
    </source>
</evidence>
<organism evidence="1 2">
    <name type="scientific">Pseudonocardia acidicola</name>
    <dbReference type="NCBI Taxonomy" id="2724939"/>
    <lineage>
        <taxon>Bacteria</taxon>
        <taxon>Bacillati</taxon>
        <taxon>Actinomycetota</taxon>
        <taxon>Actinomycetes</taxon>
        <taxon>Pseudonocardiales</taxon>
        <taxon>Pseudonocardiaceae</taxon>
        <taxon>Pseudonocardia</taxon>
    </lineage>
</organism>
<proteinExistence type="predicted"/>
<dbReference type="Proteomes" id="UP000820669">
    <property type="component" value="Unassembled WGS sequence"/>
</dbReference>
<accession>A0ABX1SHF3</accession>
<dbReference type="InterPro" id="IPR019587">
    <property type="entry name" value="Polyketide_cyclase/dehydratase"/>
</dbReference>
<evidence type="ECO:0008006" key="3">
    <source>
        <dbReference type="Google" id="ProtNLM"/>
    </source>
</evidence>
<gene>
    <name evidence="1" type="ORF">HF526_27425</name>
</gene>
<dbReference type="Gene3D" id="3.30.530.20">
    <property type="match status" value="1"/>
</dbReference>